<dbReference type="EMBL" id="RBKU01000001">
    <property type="protein sequence ID" value="RKR80986.1"/>
    <property type="molecule type" value="Genomic_DNA"/>
</dbReference>
<keyword evidence="2" id="KW-1185">Reference proteome</keyword>
<proteinExistence type="predicted"/>
<organism evidence="1 2">
    <name type="scientific">Mucilaginibacter gracilis</name>
    <dbReference type="NCBI Taxonomy" id="423350"/>
    <lineage>
        <taxon>Bacteria</taxon>
        <taxon>Pseudomonadati</taxon>
        <taxon>Bacteroidota</taxon>
        <taxon>Sphingobacteriia</taxon>
        <taxon>Sphingobacteriales</taxon>
        <taxon>Sphingobacteriaceae</taxon>
        <taxon>Mucilaginibacter</taxon>
    </lineage>
</organism>
<accession>A0A495IW56</accession>
<dbReference type="AlphaFoldDB" id="A0A495IW56"/>
<evidence type="ECO:0000313" key="1">
    <source>
        <dbReference type="EMBL" id="RKR80986.1"/>
    </source>
</evidence>
<name>A0A495IW56_9SPHI</name>
<comment type="caution">
    <text evidence="1">The sequence shown here is derived from an EMBL/GenBank/DDBJ whole genome shotgun (WGS) entry which is preliminary data.</text>
</comment>
<dbReference type="Proteomes" id="UP000268007">
    <property type="component" value="Unassembled WGS sequence"/>
</dbReference>
<reference evidence="1 2" key="1">
    <citation type="submission" date="2018-10" db="EMBL/GenBank/DDBJ databases">
        <title>Genomic Encyclopedia of Archaeal and Bacterial Type Strains, Phase II (KMG-II): from individual species to whole genera.</title>
        <authorList>
            <person name="Goeker M."/>
        </authorList>
    </citation>
    <scope>NUCLEOTIDE SEQUENCE [LARGE SCALE GENOMIC DNA]</scope>
    <source>
        <strain evidence="1 2">DSM 18602</strain>
    </source>
</reference>
<gene>
    <name evidence="1" type="ORF">BDD43_1126</name>
</gene>
<sequence length="29" mass="3510">MNKFYYQYSIHGVVLSLIVKVLKEKSYMQ</sequence>
<evidence type="ECO:0000313" key="2">
    <source>
        <dbReference type="Proteomes" id="UP000268007"/>
    </source>
</evidence>
<protein>
    <submittedName>
        <fullName evidence="1">Uncharacterized protein</fullName>
    </submittedName>
</protein>